<dbReference type="AlphaFoldDB" id="A0AAV7R1P8"/>
<dbReference type="EMBL" id="JANPWB010000010">
    <property type="protein sequence ID" value="KAJ1144663.1"/>
    <property type="molecule type" value="Genomic_DNA"/>
</dbReference>
<comment type="caution">
    <text evidence="2">The sequence shown here is derived from an EMBL/GenBank/DDBJ whole genome shotgun (WGS) entry which is preliminary data.</text>
</comment>
<name>A0AAV7R1P8_PLEWA</name>
<evidence type="ECO:0000256" key="1">
    <source>
        <dbReference type="SAM" id="MobiDB-lite"/>
    </source>
</evidence>
<evidence type="ECO:0000313" key="2">
    <source>
        <dbReference type="EMBL" id="KAJ1144663.1"/>
    </source>
</evidence>
<feature type="region of interest" description="Disordered" evidence="1">
    <location>
        <begin position="28"/>
        <end position="75"/>
    </location>
</feature>
<gene>
    <name evidence="2" type="ORF">NDU88_010960</name>
</gene>
<proteinExistence type="predicted"/>
<organism evidence="2 3">
    <name type="scientific">Pleurodeles waltl</name>
    <name type="common">Iberian ribbed newt</name>
    <dbReference type="NCBI Taxonomy" id="8319"/>
    <lineage>
        <taxon>Eukaryota</taxon>
        <taxon>Metazoa</taxon>
        <taxon>Chordata</taxon>
        <taxon>Craniata</taxon>
        <taxon>Vertebrata</taxon>
        <taxon>Euteleostomi</taxon>
        <taxon>Amphibia</taxon>
        <taxon>Batrachia</taxon>
        <taxon>Caudata</taxon>
        <taxon>Salamandroidea</taxon>
        <taxon>Salamandridae</taxon>
        <taxon>Pleurodelinae</taxon>
        <taxon>Pleurodeles</taxon>
    </lineage>
</organism>
<keyword evidence="3" id="KW-1185">Reference proteome</keyword>
<evidence type="ECO:0000313" key="3">
    <source>
        <dbReference type="Proteomes" id="UP001066276"/>
    </source>
</evidence>
<accession>A0AAV7R1P8</accession>
<protein>
    <submittedName>
        <fullName evidence="2">Uncharacterized protein</fullName>
    </submittedName>
</protein>
<dbReference type="Proteomes" id="UP001066276">
    <property type="component" value="Chromosome 6"/>
</dbReference>
<sequence length="147" mass="15933">MGTLSDVTGVEFTSGDLKLMTDYTAGEEEAGKDALVGDSRTDPGAEGESQTLPNREEDGAVVPGEGETRAKGTLHDPGRSWLFKTQTLLYRPKPITGAYCDGTDYHAVCLLDRSRARSPQFRAPEAQRPGFLFLFCCGAAQEAHFML</sequence>
<reference evidence="2" key="1">
    <citation type="journal article" date="2022" name="bioRxiv">
        <title>Sequencing and chromosome-scale assembly of the giantPleurodeles waltlgenome.</title>
        <authorList>
            <person name="Brown T."/>
            <person name="Elewa A."/>
            <person name="Iarovenko S."/>
            <person name="Subramanian E."/>
            <person name="Araus A.J."/>
            <person name="Petzold A."/>
            <person name="Susuki M."/>
            <person name="Suzuki K.-i.T."/>
            <person name="Hayashi T."/>
            <person name="Toyoda A."/>
            <person name="Oliveira C."/>
            <person name="Osipova E."/>
            <person name="Leigh N.D."/>
            <person name="Simon A."/>
            <person name="Yun M.H."/>
        </authorList>
    </citation>
    <scope>NUCLEOTIDE SEQUENCE</scope>
    <source>
        <strain evidence="2">20211129_DDA</strain>
        <tissue evidence="2">Liver</tissue>
    </source>
</reference>
<feature type="compositionally biased region" description="Basic and acidic residues" evidence="1">
    <location>
        <begin position="66"/>
        <end position="75"/>
    </location>
</feature>